<keyword evidence="8" id="KW-0175">Coiled coil</keyword>
<comment type="similarity">
    <text evidence="2">Belongs to the outer membrane factor (OMF) (TC 1.B.17) family.</text>
</comment>
<keyword evidence="4" id="KW-1134">Transmembrane beta strand</keyword>
<dbReference type="STRING" id="1335309.GA0116948_104243"/>
<evidence type="ECO:0000313" key="11">
    <source>
        <dbReference type="Proteomes" id="UP000242818"/>
    </source>
</evidence>
<evidence type="ECO:0000256" key="1">
    <source>
        <dbReference type="ARBA" id="ARBA00004442"/>
    </source>
</evidence>
<sequence>MKRAIMSVLSVMGVLAFHFRVQAQTTDSLLAQATVHDCVQYALVHQPALKQSQIDEAITDRTVKSKLADWYPQIGLNYNFQHYFQLPKSNFGGNIIQQGVENTSVVGAGLTQNIFNRDVLLASSTAKTVRLQARQNTVNNQIVTISNVSKAYYDVLLTQRQIQVLVEDTIRLQRSLRDAYNQYQGGITDKVDYKQAQISLNNAKSQLKSASEILNAKYATLKQEMGYPVSGTLNLVYDSATMVQQAISLDTSTQVVYDNRIEYQLEQTTQQLLQAELRYNRWSFLPTVSAFANYNLAYFNEQFSKTYNTDYPNSYAGLQLSLPIFQGTKRTQNIRIAELQLARSNWDVAQLKEQINTEYTQAMATYKGNLNDFFVLKENVELASDVYTTVNLQYREGVKTYLDVIVAESDLRTAQLNYFNALYAVLSAKVDLQRSLGTLTPQTF</sequence>
<gene>
    <name evidence="10" type="ORF">GA0116948_104243</name>
</gene>
<dbReference type="InterPro" id="IPR003423">
    <property type="entry name" value="OMP_efflux"/>
</dbReference>
<keyword evidence="3" id="KW-0813">Transport</keyword>
<dbReference type="OrthoDB" id="367883at2"/>
<organism evidence="10 11">
    <name type="scientific">Chitinophaga costaii</name>
    <dbReference type="NCBI Taxonomy" id="1335309"/>
    <lineage>
        <taxon>Bacteria</taxon>
        <taxon>Pseudomonadati</taxon>
        <taxon>Bacteroidota</taxon>
        <taxon>Chitinophagia</taxon>
        <taxon>Chitinophagales</taxon>
        <taxon>Chitinophagaceae</taxon>
        <taxon>Chitinophaga</taxon>
    </lineage>
</organism>
<evidence type="ECO:0000256" key="4">
    <source>
        <dbReference type="ARBA" id="ARBA00022452"/>
    </source>
</evidence>
<keyword evidence="11" id="KW-1185">Reference proteome</keyword>
<evidence type="ECO:0000256" key="2">
    <source>
        <dbReference type="ARBA" id="ARBA00007613"/>
    </source>
</evidence>
<dbReference type="GO" id="GO:1990281">
    <property type="term" value="C:efflux pump complex"/>
    <property type="evidence" value="ECO:0007669"/>
    <property type="project" value="TreeGrafter"/>
</dbReference>
<keyword evidence="9" id="KW-0732">Signal</keyword>
<protein>
    <submittedName>
        <fullName evidence="10">Outer membrane protein TolC</fullName>
    </submittedName>
</protein>
<dbReference type="EMBL" id="FMAR01000004">
    <property type="protein sequence ID" value="SCC21336.1"/>
    <property type="molecule type" value="Genomic_DNA"/>
</dbReference>
<evidence type="ECO:0000256" key="3">
    <source>
        <dbReference type="ARBA" id="ARBA00022448"/>
    </source>
</evidence>
<dbReference type="PANTHER" id="PTHR30026:SF20">
    <property type="entry name" value="OUTER MEMBRANE PROTEIN TOLC"/>
    <property type="match status" value="1"/>
</dbReference>
<evidence type="ECO:0000256" key="6">
    <source>
        <dbReference type="ARBA" id="ARBA00023136"/>
    </source>
</evidence>
<comment type="subcellular location">
    <subcellularLocation>
        <location evidence="1">Cell outer membrane</location>
    </subcellularLocation>
</comment>
<evidence type="ECO:0000313" key="10">
    <source>
        <dbReference type="EMBL" id="SCC21336.1"/>
    </source>
</evidence>
<name>A0A1C4CQE9_9BACT</name>
<dbReference type="PANTHER" id="PTHR30026">
    <property type="entry name" value="OUTER MEMBRANE PROTEIN TOLC"/>
    <property type="match status" value="1"/>
</dbReference>
<keyword evidence="6" id="KW-0472">Membrane</keyword>
<dbReference type="RefSeq" id="WP_089710946.1">
    <property type="nucleotide sequence ID" value="NZ_FMAR01000004.1"/>
</dbReference>
<evidence type="ECO:0000256" key="7">
    <source>
        <dbReference type="ARBA" id="ARBA00023237"/>
    </source>
</evidence>
<dbReference type="Gene3D" id="1.20.1600.10">
    <property type="entry name" value="Outer membrane efflux proteins (OEP)"/>
    <property type="match status" value="1"/>
</dbReference>
<evidence type="ECO:0000256" key="5">
    <source>
        <dbReference type="ARBA" id="ARBA00022692"/>
    </source>
</evidence>
<dbReference type="GO" id="GO:0015562">
    <property type="term" value="F:efflux transmembrane transporter activity"/>
    <property type="evidence" value="ECO:0007669"/>
    <property type="project" value="InterPro"/>
</dbReference>
<dbReference type="InterPro" id="IPR051906">
    <property type="entry name" value="TolC-like"/>
</dbReference>
<accession>A0A1C4CQE9</accession>
<reference evidence="10 11" key="1">
    <citation type="submission" date="2016-08" db="EMBL/GenBank/DDBJ databases">
        <authorList>
            <person name="Seilhamer J.J."/>
        </authorList>
    </citation>
    <scope>NUCLEOTIDE SEQUENCE [LARGE SCALE GENOMIC DNA]</scope>
    <source>
        <strain evidence="10 11">A37T2</strain>
    </source>
</reference>
<dbReference type="AlphaFoldDB" id="A0A1C4CQE9"/>
<proteinExistence type="inferred from homology"/>
<feature type="chain" id="PRO_5008690113" evidence="9">
    <location>
        <begin position="24"/>
        <end position="444"/>
    </location>
</feature>
<feature type="signal peptide" evidence="9">
    <location>
        <begin position="1"/>
        <end position="23"/>
    </location>
</feature>
<evidence type="ECO:0000256" key="8">
    <source>
        <dbReference type="SAM" id="Coils"/>
    </source>
</evidence>
<evidence type="ECO:0000256" key="9">
    <source>
        <dbReference type="SAM" id="SignalP"/>
    </source>
</evidence>
<dbReference type="GO" id="GO:0015288">
    <property type="term" value="F:porin activity"/>
    <property type="evidence" value="ECO:0007669"/>
    <property type="project" value="TreeGrafter"/>
</dbReference>
<dbReference type="Pfam" id="PF02321">
    <property type="entry name" value="OEP"/>
    <property type="match status" value="2"/>
</dbReference>
<dbReference type="GO" id="GO:0009279">
    <property type="term" value="C:cell outer membrane"/>
    <property type="evidence" value="ECO:0007669"/>
    <property type="project" value="UniProtKB-SubCell"/>
</dbReference>
<dbReference type="SUPFAM" id="SSF56954">
    <property type="entry name" value="Outer membrane efflux proteins (OEP)"/>
    <property type="match status" value="1"/>
</dbReference>
<keyword evidence="5" id="KW-0812">Transmembrane</keyword>
<keyword evidence="7" id="KW-0998">Cell outer membrane</keyword>
<dbReference type="Proteomes" id="UP000242818">
    <property type="component" value="Unassembled WGS sequence"/>
</dbReference>
<feature type="coiled-coil region" evidence="8">
    <location>
        <begin position="193"/>
        <end position="224"/>
    </location>
</feature>